<organism evidence="4">
    <name type="scientific">viral metagenome</name>
    <dbReference type="NCBI Taxonomy" id="1070528"/>
    <lineage>
        <taxon>unclassified sequences</taxon>
        <taxon>metagenomes</taxon>
        <taxon>organismal metagenomes</taxon>
    </lineage>
</organism>
<proteinExistence type="predicted"/>
<dbReference type="PANTHER" id="PTHR34677:SF3">
    <property type="entry name" value="BACTERIAL IG-LIKE DOMAIN-CONTAINING PROTEIN"/>
    <property type="match status" value="1"/>
</dbReference>
<name>A0A6C0L0Q2_9ZZZZ</name>
<dbReference type="InterPro" id="IPR005046">
    <property type="entry name" value="DUF285"/>
</dbReference>
<feature type="domain" description="Bacterial Ig-like" evidence="3">
    <location>
        <begin position="2844"/>
        <end position="2939"/>
    </location>
</feature>
<dbReference type="InterPro" id="IPR028992">
    <property type="entry name" value="Hedgehog/Intein_dom"/>
</dbReference>
<evidence type="ECO:0000313" key="4">
    <source>
        <dbReference type="EMBL" id="QHU22500.1"/>
    </source>
</evidence>
<dbReference type="Pfam" id="PF13403">
    <property type="entry name" value="Hint_2"/>
    <property type="match status" value="1"/>
</dbReference>
<dbReference type="EMBL" id="MN741008">
    <property type="protein sequence ID" value="QHU22500.1"/>
    <property type="molecule type" value="Genomic_DNA"/>
</dbReference>
<feature type="region of interest" description="Disordered" evidence="1">
    <location>
        <begin position="1704"/>
        <end position="1733"/>
    </location>
</feature>
<feature type="region of interest" description="Disordered" evidence="1">
    <location>
        <begin position="1636"/>
        <end position="1660"/>
    </location>
</feature>
<accession>A0A6C0L0Q2</accession>
<dbReference type="InterPro" id="IPR044048">
    <property type="entry name" value="Big_12"/>
</dbReference>
<dbReference type="SUPFAM" id="SSF49899">
    <property type="entry name" value="Concanavalin A-like lectins/glucanases"/>
    <property type="match status" value="1"/>
</dbReference>
<sequence length="3478" mass="379443">MITKLLIVDTEATTELVESVEKLKADDVHVITFDLSGGFIEEGTGKNLFVENVMTTIREISEMETINLTNIGFVYSKQDLTSKSSDGYINSSHIIQEIQQNMDNLSSWDYLVSTADQLHLVTLIESFDLIDINHFLYSEYYSTIFDYINSNIREVADDGFRVNYLQHAFKQDIVRDELYHTNNWLYSMCTTFYSGSVESLMDKYFNPTDSLLDEVETITLTAYVDIRYVVNETNADDTVITNVILFDLHLSQYLEELQNTLLSNTIIITFSKRNSYNDIKNALKFLQSDENVEINDVALFQNNSQQPIYNVVSEETSTIVNTITEDPSLNTWSMFTDFVLYLEEELNIQHFDLFMCKIYSDENWKYVIENVSDKLNSLEIRSSEDVTGHVIFDGDWILESPVVDVNLIGLYFDESISNVEVHLDAPHVITSKADLVSAVNAWIDGTWADADGDINTWDTGNVTNMSTIFQGKTTFNDDIGNWNVSNVTEMTHMFYGCSAFNQDLSGWDVANVTNMRQMFFGAKIFNTSINNWDVGNVIRLDWMFYSAGNDGYNQPLNNWNTSKVTNFRLMFANMRFNQDISGWDVANGTELDGMFKSNSAFNQDLSPWQVKFDANLNTMFYSATSFSQSLTGSAWMNHTGNQTDMFTNSNGYIPVDLSLDADGRISQTDLEKAIRNWDSQQSVIVSQIGDISTWDTTNITSLQSLFKNNQTFNENISSWNVSNVTNMQDTFNTARNFNQDLSGWNVSNVTTMNGMFQNASAFNQNINTWDVGNVTDFYWLFGGATLFDQPLDNWNVSKGTQFRLMFYDSSYNQDITGWNVSNAMHMDGMFKSNGVFNQDISNWDVGNALDMDTMFYEATAFNQDIGRWNVKNATRMYYMFQNATSFNQDLSLWPINPTNNLKNMFDGATSFDQVLNGFFWVNHTGIQTDIFKNSNGSIATDSSSVTIPFLLDNVVYEEKPLASGDNGSYEEIFGKLNDSGVIGYYAKGNVLYGETATNNFEPGLIFSDNVFNFGENDFTVECFVYPTKDSSGNYTSIINYGSMGVPGTHAVFEINYMWDSYALPDNSQRNSISVSLSHGISGTGAEYNHDNTGSGPTGTLAMNADHVIANQQGSAVIVPNTTYHHVCVSRKGNTFTAFLNGSIIYQETKVWDPPVVYGAGLRMMFSQYTSSDQRYFDGNIQDVKIINGVGRDEEFTITTGLDNGGFLSSGALEGIARPEITISSSDISSGDISTLGKHSFSIGVSSNALNIIESDLSFTHGVVSNFNKVSNSSYTFDFTSDILGSPLPCSVYLTEDSITNSQARTNYNEASNIFEWFWRYTLTPPDVVVSSSDISNGDSHTSQFINMEMKIMNDLLENNTVTSTFSELDVSAVNGYVYDLSFISISPDAPDISNIVVTVDTKTSNHPYYDNGSSSGYYMDTNPITDYSDILTSDTWKIKENNYTDDVATSISGGLEISYNFFDDSNVTESAIFEPGNMYTVYIIGGGGGGGQPTGSYIAGNGVGSGGGGGSVIKIDNLMVETTMSATINVGSGGDRGASGEDTILTLNEITYTAGGGGAGNMIIGGRSSVEGVPSPSISGGIGGVASHNGGDINGITLGTGGDGGAVIAEGNWEGGPVTYYGVDWANPNLQRSDYEEAKGKSGTNGGAGGGGAGSTNYSGGHGGNGDADYFTGGGGGGGPDGRLVDYPGYYTYAGNGGTGYYNGGRSSNPHHSAEDTGDAVNDAEDGGGPSGGVAGIASSQLSWFIDGVVKRFNRTHFAGGGGSYGGGGGGSGDCRAVHTQAAATGGGGAVIIYRMPLPITSVTAEPPIVPNIVHNGHGGEELAEPTFGFLNFEKWDEVTRDDSRETAGNIFSSISSTGNNGNSEVHMVNLLSVSTANNIHLDTLYKFTYICDLTASFTHNSGHTGTGIQLSGIYVDNGYNSGLQTGDIYTNINQRGIVFYKNKDKSGNAYFEEKAAESYIAQQKGALGTGSTSERIKWYTNAASSTYEKLEIFIKFSKDTFKIFTKTLSDTGDDLYISFDNNYTYTQGERLSINYMWYYWGTDIPSSYGEGGHQYMQTTPHQMYYEEISDDVAVSDFIAIAASVASPPDFENVNFTSNGDNTFNIDLIKTGSGGYTNNTVSDVFTTNGDGSIEVIDGDYRWKYPASSSLPDSLLWWSNSHNSGGDLSDNHFILTRDYIRESPDLSFVVGSIYIFDQSDSTNIGHPLLFYEDENKSVQYTTNVTTTGSAGSAGASVSIEITGSTPTTLYYQCGNHAFMGGEATTISSGSPNISSIITFKLGTTSSDGFTSLTIPRNILSRTFNGVHVVKSNNSSNMFQWSYSSPDLTISSLVVNTANGTTVNSGGSINTNTIWIQFTFSESVYSIDNTYFIKSNCKITNVSVDSTFTVYTIRLQTFHTATASVSLKTDKLITCGRGIEKYITETGNTLSFNWNYDDTRPQISMTSSQTSGLTNNASFVDLSFVTTLPTADFTINSITVTGSASLSNFVPISTTEYSVRLTPSSASSINLTVNASAFTDSVFGNSSENAISFNWEYDNVPPTVTITSPTIVDGETSSDPYINLSFAMSKPVTDFVLSDDLNVVNGILGTLTRTTDSLYTAKVYPTQNDRITVTVLSNSITDAAGNKNVYDSNVFEWLFTSNELLVSLASNEITNGASFTSNTITMTLTTSDTIVDFVEHDIVCTNGTITDVDSASQTFTVTSDSANTETTVKIAAGSVITIPTPFDPLGIGNIESNLFTWTYSPPIPRLSIESTQVSEGGITNISPVDFTLTFDNSSVVFDQTNLNVSNGTISTFSGSGANYQVGVTPSGSQCVIALGMSENQAYVVDNGNHYNDVSYNFEWTYDSVVPSFTIDSDFVALDASTSLTNINLNITSTKTVSGLSINDFDITNGVISTLSDSSGTSFTATVQPFDNTIDCTISVKLNAGSVVDTANNVNAETNIFSFDYVFVSRKLETSALVTLFEEDSDIPEGDRLSPEEITMFVASAASLTDHTSPFEASSSGDSETAFVKPPKITIPASVSVVNPKVFTRLVDQIFASASESVTSLTIDKSSMAIASAAEDELADVEEIVMLKSNQTAPVDMSSLIEDPTQPSATYIPLANVGDFAIVTIDGVDYTTIVNSDSTFTLSSNTDGTIGTYNSNDVYTVNRYNKIIFGSQIISTSPVLASPTLTITSGDVQYGVSYATSIDLSFVFSSTVEIDLTSIEPLNNTTIVSTTIETIDSGNTYIAVSAAPTDDTIAGTIGVIVDENTFYDTEGTYNDVSFSYSWYYGTGAVSVPSYIPCFLKGTKILTTKGYKNVEFLDPKKDKLLDKDNNSLKFLDLQKYSQDNNGKQYPYKIPGGSVLSEDYTCTSDLYLTYNHCVYLPHLDSFVPVSFMRHMKEDKTLTQNKFTYYHVFTENYFSDTLMANGIPCESHSKFTFAKLRNIDPTGTLLNSMIKKANMLPNCMRNRLTTKECKQVIKKYKSNHKKKRNIRRKLKF</sequence>
<evidence type="ECO:0000256" key="1">
    <source>
        <dbReference type="SAM" id="MobiDB-lite"/>
    </source>
</evidence>
<feature type="compositionally biased region" description="Gly residues" evidence="1">
    <location>
        <begin position="1643"/>
        <end position="1660"/>
    </location>
</feature>
<evidence type="ECO:0000259" key="2">
    <source>
        <dbReference type="Pfam" id="PF13403"/>
    </source>
</evidence>
<dbReference type="Pfam" id="PF19078">
    <property type="entry name" value="Big_12"/>
    <property type="match status" value="2"/>
</dbReference>
<reference evidence="4" key="1">
    <citation type="journal article" date="2020" name="Nature">
        <title>Giant virus diversity and host interactions through global metagenomics.</title>
        <authorList>
            <person name="Schulz F."/>
            <person name="Roux S."/>
            <person name="Paez-Espino D."/>
            <person name="Jungbluth S."/>
            <person name="Walsh D.A."/>
            <person name="Denef V.J."/>
            <person name="McMahon K.D."/>
            <person name="Konstantinidis K.T."/>
            <person name="Eloe-Fadrosh E.A."/>
            <person name="Kyrpides N.C."/>
            <person name="Woyke T."/>
        </authorList>
    </citation>
    <scope>NUCLEOTIDE SEQUENCE</scope>
    <source>
        <strain evidence="4">GVMAG-S-ERX555907-102</strain>
    </source>
</reference>
<protein>
    <submittedName>
        <fullName evidence="4">Uncharacterized protein</fullName>
    </submittedName>
</protein>
<dbReference type="InterPro" id="IPR013320">
    <property type="entry name" value="ConA-like_dom_sf"/>
</dbReference>
<dbReference type="Pfam" id="PF03382">
    <property type="entry name" value="DUF285"/>
    <property type="match status" value="4"/>
</dbReference>
<feature type="domain" description="Bacterial Ig-like" evidence="3">
    <location>
        <begin position="2536"/>
        <end position="2630"/>
    </location>
</feature>
<dbReference type="NCBIfam" id="TIGR02167">
    <property type="entry name" value="Liste_lipo_26"/>
    <property type="match status" value="2"/>
</dbReference>
<feature type="domain" description="Hedgehog/Intein (Hint)" evidence="2">
    <location>
        <begin position="3281"/>
        <end position="3414"/>
    </location>
</feature>
<feature type="compositionally biased region" description="Acidic residues" evidence="1">
    <location>
        <begin position="1716"/>
        <end position="1726"/>
    </location>
</feature>
<dbReference type="InterPro" id="IPR011889">
    <property type="entry name" value="Liste_lipo_26"/>
</dbReference>
<evidence type="ECO:0000259" key="3">
    <source>
        <dbReference type="Pfam" id="PF19078"/>
    </source>
</evidence>
<dbReference type="PANTHER" id="PTHR34677">
    <property type="match status" value="1"/>
</dbReference>